<accession>A0A6S7GQJ6</accession>
<name>A0A6S7GQJ6_PARCT</name>
<evidence type="ECO:0000313" key="1">
    <source>
        <dbReference type="EMBL" id="CAB3992162.1"/>
    </source>
</evidence>
<organism evidence="1 2">
    <name type="scientific">Paramuricea clavata</name>
    <name type="common">Red gorgonian</name>
    <name type="synonym">Violescent sea-whip</name>
    <dbReference type="NCBI Taxonomy" id="317549"/>
    <lineage>
        <taxon>Eukaryota</taxon>
        <taxon>Metazoa</taxon>
        <taxon>Cnidaria</taxon>
        <taxon>Anthozoa</taxon>
        <taxon>Octocorallia</taxon>
        <taxon>Malacalcyonacea</taxon>
        <taxon>Plexauridae</taxon>
        <taxon>Paramuricea</taxon>
    </lineage>
</organism>
<proteinExistence type="predicted"/>
<dbReference type="AlphaFoldDB" id="A0A6S7GQJ6"/>
<evidence type="ECO:0000313" key="2">
    <source>
        <dbReference type="Proteomes" id="UP001152795"/>
    </source>
</evidence>
<protein>
    <submittedName>
        <fullName evidence="1">Uncharacterized protein</fullName>
    </submittedName>
</protein>
<dbReference type="EMBL" id="CACRXK020001992">
    <property type="protein sequence ID" value="CAB3992162.1"/>
    <property type="molecule type" value="Genomic_DNA"/>
</dbReference>
<comment type="caution">
    <text evidence="1">The sequence shown here is derived from an EMBL/GenBank/DDBJ whole genome shotgun (WGS) entry which is preliminary data.</text>
</comment>
<sequence>MTVSAPVKDNYDSGVGNIEKWTESKRMTLNLAKTWEMIVSGKSANPPPMAGIERKT</sequence>
<reference evidence="1" key="1">
    <citation type="submission" date="2020-04" db="EMBL/GenBank/DDBJ databases">
        <authorList>
            <person name="Alioto T."/>
            <person name="Alioto T."/>
            <person name="Gomez Garrido J."/>
        </authorList>
    </citation>
    <scope>NUCLEOTIDE SEQUENCE</scope>
    <source>
        <strain evidence="1">A484AB</strain>
    </source>
</reference>
<gene>
    <name evidence="1" type="ORF">PACLA_8A033374</name>
</gene>
<dbReference type="Proteomes" id="UP001152795">
    <property type="component" value="Unassembled WGS sequence"/>
</dbReference>
<keyword evidence="2" id="KW-1185">Reference proteome</keyword>